<proteinExistence type="predicted"/>
<dbReference type="Proteomes" id="UP000239415">
    <property type="component" value="Unassembled WGS sequence"/>
</dbReference>
<dbReference type="AlphaFoldDB" id="A0A2T0JRB3"/>
<gene>
    <name evidence="1" type="ORF">CLV67_13453</name>
</gene>
<reference evidence="1 2" key="1">
    <citation type="submission" date="2018-03" db="EMBL/GenBank/DDBJ databases">
        <title>Genomic Encyclopedia of Archaeal and Bacterial Type Strains, Phase II (KMG-II): from individual species to whole genera.</title>
        <authorList>
            <person name="Goeker M."/>
        </authorList>
    </citation>
    <scope>NUCLEOTIDE SEQUENCE [LARGE SCALE GENOMIC DNA]</scope>
    <source>
        <strain evidence="1 2">DSM 43146</strain>
    </source>
</reference>
<evidence type="ECO:0000313" key="1">
    <source>
        <dbReference type="EMBL" id="PRX10168.1"/>
    </source>
</evidence>
<organism evidence="1 2">
    <name type="scientific">Actinoplanes italicus</name>
    <dbReference type="NCBI Taxonomy" id="113567"/>
    <lineage>
        <taxon>Bacteria</taxon>
        <taxon>Bacillati</taxon>
        <taxon>Actinomycetota</taxon>
        <taxon>Actinomycetes</taxon>
        <taxon>Micromonosporales</taxon>
        <taxon>Micromonosporaceae</taxon>
        <taxon>Actinoplanes</taxon>
    </lineage>
</organism>
<protein>
    <submittedName>
        <fullName evidence="1">Uncharacterized protein</fullName>
    </submittedName>
</protein>
<accession>A0A2T0JRB3</accession>
<dbReference type="EMBL" id="PVMZ01000034">
    <property type="protein sequence ID" value="PRX10168.1"/>
    <property type="molecule type" value="Genomic_DNA"/>
</dbReference>
<evidence type="ECO:0000313" key="2">
    <source>
        <dbReference type="Proteomes" id="UP000239415"/>
    </source>
</evidence>
<name>A0A2T0JRB3_9ACTN</name>
<comment type="caution">
    <text evidence="1">The sequence shown here is derived from an EMBL/GenBank/DDBJ whole genome shotgun (WGS) entry which is preliminary data.</text>
</comment>
<keyword evidence="2" id="KW-1185">Reference proteome</keyword>
<sequence length="30" mass="3164">MFHTVQARDPDAGTQVYLADALSGSDVAVE</sequence>